<evidence type="ECO:0000313" key="5">
    <source>
        <dbReference type="Proteomes" id="UP001143747"/>
    </source>
</evidence>
<dbReference type="SUPFAM" id="SSF88697">
    <property type="entry name" value="PUA domain-like"/>
    <property type="match status" value="1"/>
</dbReference>
<reference evidence="4" key="1">
    <citation type="submission" date="2022-01" db="EMBL/GenBank/DDBJ databases">
        <title>Draft genome of Methanogenium marinum DSM 15558.</title>
        <authorList>
            <person name="Chen S.-C."/>
            <person name="You Y.-T."/>
        </authorList>
    </citation>
    <scope>NUCLEOTIDE SEQUENCE</scope>
    <source>
        <strain evidence="4">DSM 15558</strain>
    </source>
</reference>
<proteinExistence type="predicted"/>
<dbReference type="NCBIfam" id="TIGR00425">
    <property type="entry name" value="CBF5"/>
    <property type="match status" value="1"/>
</dbReference>
<dbReference type="Gene3D" id="2.30.130.10">
    <property type="entry name" value="PUA domain"/>
    <property type="match status" value="1"/>
</dbReference>
<dbReference type="GO" id="GO:0031120">
    <property type="term" value="P:snRNA pseudouridine synthesis"/>
    <property type="evidence" value="ECO:0007669"/>
    <property type="project" value="TreeGrafter"/>
</dbReference>
<dbReference type="Proteomes" id="UP001143747">
    <property type="component" value="Unassembled WGS sequence"/>
</dbReference>
<organism evidence="4 5">
    <name type="scientific">Methanogenium marinum</name>
    <dbReference type="NCBI Taxonomy" id="348610"/>
    <lineage>
        <taxon>Archaea</taxon>
        <taxon>Methanobacteriati</taxon>
        <taxon>Methanobacteriota</taxon>
        <taxon>Stenosarchaea group</taxon>
        <taxon>Methanomicrobia</taxon>
        <taxon>Methanomicrobiales</taxon>
        <taxon>Methanomicrobiaceae</taxon>
        <taxon>Methanogenium</taxon>
    </lineage>
</organism>
<gene>
    <name evidence="4" type="ORF">L0665_04440</name>
</gene>
<accession>A0A9Q4PY17</accession>
<dbReference type="GO" id="GO:0009982">
    <property type="term" value="F:pseudouridine synthase activity"/>
    <property type="evidence" value="ECO:0007669"/>
    <property type="project" value="InterPro"/>
</dbReference>
<dbReference type="GO" id="GO:0003723">
    <property type="term" value="F:RNA binding"/>
    <property type="evidence" value="ECO:0007669"/>
    <property type="project" value="InterPro"/>
</dbReference>
<dbReference type="InterPro" id="IPR020103">
    <property type="entry name" value="PsdUridine_synth_cat_dom_sf"/>
</dbReference>
<feature type="region of interest" description="Disordered" evidence="2">
    <location>
        <begin position="277"/>
        <end position="376"/>
    </location>
</feature>
<dbReference type="AlphaFoldDB" id="A0A9Q4PY17"/>
<dbReference type="NCBIfam" id="NF003280">
    <property type="entry name" value="PRK04270.1"/>
    <property type="match status" value="1"/>
</dbReference>
<dbReference type="GO" id="GO:0000495">
    <property type="term" value="P:box H/ACA sno(s)RNA 3'-end processing"/>
    <property type="evidence" value="ECO:0007669"/>
    <property type="project" value="TreeGrafter"/>
</dbReference>
<evidence type="ECO:0000256" key="1">
    <source>
        <dbReference type="ARBA" id="ARBA00023235"/>
    </source>
</evidence>
<dbReference type="Gene3D" id="3.30.2350.10">
    <property type="entry name" value="Pseudouridine synthase"/>
    <property type="match status" value="1"/>
</dbReference>
<dbReference type="EC" id="5.4.99.-" evidence="4"/>
<dbReference type="PROSITE" id="PS50890">
    <property type="entry name" value="PUA"/>
    <property type="match status" value="1"/>
</dbReference>
<protein>
    <submittedName>
        <fullName evidence="4">RNA-guided pseudouridylation complex pseudouridine synthase subunit Cbf5</fullName>
        <ecNumber evidence="4">5.4.99.-</ecNumber>
    </submittedName>
</protein>
<dbReference type="Pfam" id="PF01509">
    <property type="entry name" value="TruB_N"/>
    <property type="match status" value="1"/>
</dbReference>
<feature type="compositionally biased region" description="Basic and acidic residues" evidence="2">
    <location>
        <begin position="298"/>
        <end position="310"/>
    </location>
</feature>
<dbReference type="Pfam" id="PF16198">
    <property type="entry name" value="TruB_C_2"/>
    <property type="match status" value="1"/>
</dbReference>
<dbReference type="InterPro" id="IPR015947">
    <property type="entry name" value="PUA-like_sf"/>
</dbReference>
<dbReference type="InterPro" id="IPR032819">
    <property type="entry name" value="TruB_C"/>
</dbReference>
<dbReference type="PANTHER" id="PTHR23127:SF0">
    <property type="entry name" value="H_ACA RIBONUCLEOPROTEIN COMPLEX SUBUNIT DKC1"/>
    <property type="match status" value="1"/>
</dbReference>
<keyword evidence="5" id="KW-1185">Reference proteome</keyword>
<dbReference type="SMART" id="SM00359">
    <property type="entry name" value="PUA"/>
    <property type="match status" value="1"/>
</dbReference>
<feature type="domain" description="PUA" evidence="3">
    <location>
        <begin position="198"/>
        <end position="271"/>
    </location>
</feature>
<dbReference type="GO" id="GO:1990481">
    <property type="term" value="P:mRNA pseudouridine synthesis"/>
    <property type="evidence" value="ECO:0007669"/>
    <property type="project" value="TreeGrafter"/>
</dbReference>
<comment type="caution">
    <text evidence="4">The sequence shown here is derived from an EMBL/GenBank/DDBJ whole genome shotgun (WGS) entry which is preliminary data.</text>
</comment>
<dbReference type="SUPFAM" id="SSF55120">
    <property type="entry name" value="Pseudouridine synthase"/>
    <property type="match status" value="1"/>
</dbReference>
<dbReference type="InterPro" id="IPR004802">
    <property type="entry name" value="tRNA_PsdUridine_synth_B_fam"/>
</dbReference>
<dbReference type="InterPro" id="IPR002501">
    <property type="entry name" value="PsdUridine_synth_N"/>
</dbReference>
<dbReference type="InterPro" id="IPR002478">
    <property type="entry name" value="PUA"/>
</dbReference>
<evidence type="ECO:0000259" key="3">
    <source>
        <dbReference type="SMART" id="SM00359"/>
    </source>
</evidence>
<evidence type="ECO:0000313" key="4">
    <source>
        <dbReference type="EMBL" id="MDE4907858.1"/>
    </source>
</evidence>
<dbReference type="InterPro" id="IPR036974">
    <property type="entry name" value="PUA_sf"/>
</dbReference>
<dbReference type="GO" id="GO:0031118">
    <property type="term" value="P:rRNA pseudouridine synthesis"/>
    <property type="evidence" value="ECO:0007669"/>
    <property type="project" value="TreeGrafter"/>
</dbReference>
<evidence type="ECO:0000256" key="2">
    <source>
        <dbReference type="SAM" id="MobiDB-lite"/>
    </source>
</evidence>
<dbReference type="CDD" id="cd21148">
    <property type="entry name" value="PUA_Cbf5"/>
    <property type="match status" value="1"/>
</dbReference>
<keyword evidence="1 4" id="KW-0413">Isomerase</keyword>
<sequence length="376" mass="40842">MDKPRGPSSHEVAAWVRDMLGMPCGHGGTLDPDVSGVLLVMIGRSARLAPVILSHEKEYIALLRLHGDATEEQIRETAREFVGKNYQRPPLKSAVARALRIRTMYEIDVLGIDGRDVLLRVRCEAGTYIRSLCRHIGFAIGTGGQMVELRRIRSGGYDESMCCSLHALRDAVEQAKNGNSKELSSYIRTPESVLEGIPTVTIRDTAVDALCHGASLAGVGVTATDSFKKDSEVAVMTAQGELVCIGTATVPSDTIVPGETGIVIRPKMVIMQAGTYPKGWVTKPPAPRPKKKASPTSRTEEREVKVEKKNVSPNIQKSLHPGPKKRPGNSKEYLNNSKNGRRRDLVDKPAKGKGSGKKGQSKYGGSKSIQRKKGTR</sequence>
<dbReference type="Pfam" id="PF01472">
    <property type="entry name" value="PUA"/>
    <property type="match status" value="1"/>
</dbReference>
<name>A0A9Q4PY17_9EURY</name>
<dbReference type="PANTHER" id="PTHR23127">
    <property type="entry name" value="CENTROMERE/MICROTUBULE BINDING PROTEIN CBF5"/>
    <property type="match status" value="1"/>
</dbReference>
<dbReference type="EMBL" id="JAKELO010000002">
    <property type="protein sequence ID" value="MDE4907858.1"/>
    <property type="molecule type" value="Genomic_DNA"/>
</dbReference>